<reference evidence="1" key="1">
    <citation type="journal article" date="2019" name="Sci. Rep.">
        <title>Draft genome of Tanacetum cinerariifolium, the natural source of mosquito coil.</title>
        <authorList>
            <person name="Yamashiro T."/>
            <person name="Shiraishi A."/>
            <person name="Satake H."/>
            <person name="Nakayama K."/>
        </authorList>
    </citation>
    <scope>NUCLEOTIDE SEQUENCE</scope>
</reference>
<sequence>TEMTAEGDHVQKVALEGTRVKDIKLKRELEAAEIINTLLCMGQERTERELIRLRAWTYNFYEEVVQARVIGVRP</sequence>
<organism evidence="1">
    <name type="scientific">Tanacetum cinerariifolium</name>
    <name type="common">Dalmatian daisy</name>
    <name type="synonym">Chrysanthemum cinerariifolium</name>
    <dbReference type="NCBI Taxonomy" id="118510"/>
    <lineage>
        <taxon>Eukaryota</taxon>
        <taxon>Viridiplantae</taxon>
        <taxon>Streptophyta</taxon>
        <taxon>Embryophyta</taxon>
        <taxon>Tracheophyta</taxon>
        <taxon>Spermatophyta</taxon>
        <taxon>Magnoliopsida</taxon>
        <taxon>eudicotyledons</taxon>
        <taxon>Gunneridae</taxon>
        <taxon>Pentapetalae</taxon>
        <taxon>asterids</taxon>
        <taxon>campanulids</taxon>
        <taxon>Asterales</taxon>
        <taxon>Asteraceae</taxon>
        <taxon>Asteroideae</taxon>
        <taxon>Anthemideae</taxon>
        <taxon>Anthemidinae</taxon>
        <taxon>Tanacetum</taxon>
    </lineage>
</organism>
<dbReference type="EMBL" id="BKCJ011890338">
    <property type="protein sequence ID" value="GFD61370.1"/>
    <property type="molecule type" value="Genomic_DNA"/>
</dbReference>
<proteinExistence type="predicted"/>
<feature type="non-terminal residue" evidence="1">
    <location>
        <position position="1"/>
    </location>
</feature>
<name>A0A699XSM7_TANCI</name>
<comment type="caution">
    <text evidence="1">The sequence shown here is derived from an EMBL/GenBank/DDBJ whole genome shotgun (WGS) entry which is preliminary data.</text>
</comment>
<dbReference type="AlphaFoldDB" id="A0A699XSM7"/>
<evidence type="ECO:0000313" key="1">
    <source>
        <dbReference type="EMBL" id="GFD61370.1"/>
    </source>
</evidence>
<feature type="non-terminal residue" evidence="1">
    <location>
        <position position="74"/>
    </location>
</feature>
<accession>A0A699XSM7</accession>
<protein>
    <submittedName>
        <fullName evidence="1">Uncharacterized protein</fullName>
    </submittedName>
</protein>
<gene>
    <name evidence="1" type="ORF">Tci_933339</name>
</gene>